<dbReference type="PRINTS" id="PR00811">
    <property type="entry name" value="BCTERIALGSPD"/>
</dbReference>
<dbReference type="InterPro" id="IPR050810">
    <property type="entry name" value="Bact_Secretion_Sys_Channel"/>
</dbReference>
<dbReference type="NCBIfam" id="TIGR02519">
    <property type="entry name" value="pilus_MshL"/>
    <property type="match status" value="1"/>
</dbReference>
<gene>
    <name evidence="3" type="ORF">MAIT1_04189</name>
</gene>
<comment type="similarity">
    <text evidence="1">Belongs to the bacterial secretin family.</text>
</comment>
<comment type="caution">
    <text evidence="3">The sequence shown here is derived from an EMBL/GenBank/DDBJ whole genome shotgun (WGS) entry which is preliminary data.</text>
</comment>
<dbReference type="InterPro" id="IPR004846">
    <property type="entry name" value="T2SS/T3SS_dom"/>
</dbReference>
<keyword evidence="4" id="KW-1185">Reference proteome</keyword>
<reference evidence="3 4" key="1">
    <citation type="journal article" date="2016" name="BMC Genomics">
        <title>Combined genomic and structural analyses of a cultured magnetotactic bacterium reveals its niche adaptation to a dynamic environment.</title>
        <authorList>
            <person name="Araujo A.C."/>
            <person name="Morillo V."/>
            <person name="Cypriano J."/>
            <person name="Teixeira L.C."/>
            <person name="Leao P."/>
            <person name="Lyra S."/>
            <person name="Almeida L.G."/>
            <person name="Bazylinski D.A."/>
            <person name="Vasconcellos A.T."/>
            <person name="Abreu F."/>
            <person name="Lins U."/>
        </authorList>
    </citation>
    <scope>NUCLEOTIDE SEQUENCE [LARGE SCALE GENOMIC DNA]</scope>
    <source>
        <strain evidence="3 4">IT-1</strain>
    </source>
</reference>
<dbReference type="EMBL" id="LVJN01000019">
    <property type="protein sequence ID" value="OSM04313.1"/>
    <property type="molecule type" value="Genomic_DNA"/>
</dbReference>
<dbReference type="PANTHER" id="PTHR30332">
    <property type="entry name" value="PROBABLE GENERAL SECRETION PATHWAY PROTEIN D"/>
    <property type="match status" value="1"/>
</dbReference>
<dbReference type="InterPro" id="IPR013358">
    <property type="entry name" value="Pilus_biogenesis_MshL"/>
</dbReference>
<evidence type="ECO:0000259" key="2">
    <source>
        <dbReference type="Pfam" id="PF00263"/>
    </source>
</evidence>
<dbReference type="Pfam" id="PF00263">
    <property type="entry name" value="Secretin"/>
    <property type="match status" value="1"/>
</dbReference>
<protein>
    <submittedName>
        <fullName evidence="3">Putative pilus (MSHA type) biogenesis protein MshL</fullName>
    </submittedName>
</protein>
<organism evidence="3 4">
    <name type="scientific">Magnetofaba australis IT-1</name>
    <dbReference type="NCBI Taxonomy" id="1434232"/>
    <lineage>
        <taxon>Bacteria</taxon>
        <taxon>Pseudomonadati</taxon>
        <taxon>Pseudomonadota</taxon>
        <taxon>Magnetococcia</taxon>
        <taxon>Magnetococcales</taxon>
        <taxon>Magnetococcaceae</taxon>
        <taxon>Magnetofaba</taxon>
    </lineage>
</organism>
<evidence type="ECO:0000313" key="4">
    <source>
        <dbReference type="Proteomes" id="UP000194003"/>
    </source>
</evidence>
<accession>A0A1Y2K5P7</accession>
<dbReference type="GO" id="GO:0009306">
    <property type="term" value="P:protein secretion"/>
    <property type="evidence" value="ECO:0007669"/>
    <property type="project" value="InterPro"/>
</dbReference>
<sequence>MMKDSESFAAKQAALSKDMSVILGTPPDRDIHKLFVEESENFRARQDELFRDLNKSEYVPPVIEPVPPTHNPLQDINVSLEMDKEDVRHVLQALAKMTDMNLLIHPRVLKDPPYISVSFRNVDAATVFKEILELADLHGVIQDNVLRVDLYQEATLDLGFLETQITSSFSVGGDVLGSANAGDASGGQLTGSFNLNGQAGSVTNPYDAIETVVTNVMSTSGDTGGGQSVSVNRMTGTMFLRARPSAVRNITKLVDRYKEVLGRQVLIETRVMEVTLSDQYRAGVDWYFLRNNLATSRGVSMTIPQPWETATTVGTTTQVADTDLNFGSKGQINSEVNFASLSIPAITSNPAGLALAIGGKYGLAAVDLLKQFGDVQVLSNPSVRARHGMPAMISVGTSKAYVSETTVTTTGGTTTTTDYEVTTNTVFDGLMIGVVPFIRDDGKIQLTINPIKSDVSAASLELTTIGTTQLSLPQVDLKEMSTVLEVNNKDTVLLGGLIDKYKATTKTGVPVLSELPIIGRAFSTDSESESTRELVIMIRATIL</sequence>
<dbReference type="Proteomes" id="UP000194003">
    <property type="component" value="Unassembled WGS sequence"/>
</dbReference>
<evidence type="ECO:0000256" key="1">
    <source>
        <dbReference type="RuleBase" id="RU004003"/>
    </source>
</evidence>
<dbReference type="STRING" id="1434232.MAIT1_04189"/>
<dbReference type="AlphaFoldDB" id="A0A1Y2K5P7"/>
<evidence type="ECO:0000313" key="3">
    <source>
        <dbReference type="EMBL" id="OSM04313.1"/>
    </source>
</evidence>
<feature type="domain" description="Type II/III secretion system secretin-like" evidence="2">
    <location>
        <begin position="369"/>
        <end position="543"/>
    </location>
</feature>
<dbReference type="InterPro" id="IPR001775">
    <property type="entry name" value="GspD/PilQ"/>
</dbReference>
<proteinExistence type="inferred from homology"/>
<dbReference type="PANTHER" id="PTHR30332:SF17">
    <property type="entry name" value="TYPE IV PILIATION SYSTEM PROTEIN DR_0774-RELATED"/>
    <property type="match status" value="1"/>
</dbReference>
<name>A0A1Y2K5P7_9PROT</name>
<dbReference type="GO" id="GO:0015627">
    <property type="term" value="C:type II protein secretion system complex"/>
    <property type="evidence" value="ECO:0007669"/>
    <property type="project" value="TreeGrafter"/>
</dbReference>